<dbReference type="Pfam" id="PF02829">
    <property type="entry name" value="3H"/>
    <property type="match status" value="1"/>
</dbReference>
<dbReference type="PANTHER" id="PTHR40068:SF1">
    <property type="entry name" value="TRANSCRIPTION REPRESSOR NIAR-RELATED"/>
    <property type="match status" value="1"/>
</dbReference>
<keyword evidence="1" id="KW-0533">Nickel</keyword>
<reference evidence="4 5" key="1">
    <citation type="submission" date="2018-05" db="EMBL/GenBank/DDBJ databases">
        <title>Genomic Encyclopedia of Type Strains, Phase IV (KMG-IV): sequencing the most valuable type-strain genomes for metagenomic binning, comparative biology and taxonomic classification.</title>
        <authorList>
            <person name="Goeker M."/>
        </authorList>
    </citation>
    <scope>NUCLEOTIDE SEQUENCE [LARGE SCALE GENOMIC DNA]</scope>
    <source>
        <strain evidence="4 5">DSM 28556</strain>
    </source>
</reference>
<feature type="binding site" evidence="1">
    <location>
        <position position="150"/>
    </location>
    <ligand>
        <name>Ni(2+)</name>
        <dbReference type="ChEBI" id="CHEBI:49786"/>
    </ligand>
</feature>
<dbReference type="InterPro" id="IPR004173">
    <property type="entry name" value="3H_domain"/>
</dbReference>
<accession>A0A2V3W086</accession>
<dbReference type="Pfam" id="PF08279">
    <property type="entry name" value="HTH_11"/>
    <property type="match status" value="1"/>
</dbReference>
<feature type="binding site" evidence="1">
    <location>
        <position position="152"/>
    </location>
    <ligand>
        <name>Ni(2+)</name>
        <dbReference type="ChEBI" id="CHEBI:49786"/>
    </ligand>
</feature>
<keyword evidence="5" id="KW-1185">Reference proteome</keyword>
<dbReference type="Gene3D" id="1.10.10.10">
    <property type="entry name" value="Winged helix-like DNA-binding domain superfamily/Winged helix DNA-binding domain"/>
    <property type="match status" value="1"/>
</dbReference>
<keyword evidence="1" id="KW-0479">Metal-binding</keyword>
<gene>
    <name evidence="4" type="ORF">DFR56_110180</name>
</gene>
<dbReference type="PIRSF" id="PIRSF037847">
    <property type="entry name" value="NiaR"/>
    <property type="match status" value="1"/>
</dbReference>
<feature type="binding site" evidence="1">
    <location>
        <position position="83"/>
    </location>
    <ligand>
        <name>Ni(2+)</name>
        <dbReference type="ChEBI" id="CHEBI:49786"/>
    </ligand>
</feature>
<feature type="domain" description="3H" evidence="2">
    <location>
        <begin position="79"/>
        <end position="175"/>
    </location>
</feature>
<dbReference type="InterPro" id="IPR026043">
    <property type="entry name" value="NadR"/>
</dbReference>
<protein>
    <recommendedName>
        <fullName evidence="6">Transcriptional regulator</fullName>
    </recommendedName>
</protein>
<dbReference type="InterPro" id="IPR036390">
    <property type="entry name" value="WH_DNA-bd_sf"/>
</dbReference>
<feature type="domain" description="Helix-turn-helix type 11" evidence="3">
    <location>
        <begin position="11"/>
        <end position="63"/>
    </location>
</feature>
<sequence length="181" mass="20135">MGKKRMSGTERRDFIIGLLKKTKQPITGQELANQTNVSRQVIVTDVALLKTSNEPIIATNQGYLYLQQQSPNHLHRRIIICNHTPDQTKMELDMIVDCGVTVLDVIVEHSIYGELTGSLMINSRADVNQFVTALSNYEATLLSVLTNGIHLHTLEADSMEKIDAACKALAEAGILYTERNK</sequence>
<evidence type="ECO:0000259" key="3">
    <source>
        <dbReference type="Pfam" id="PF08279"/>
    </source>
</evidence>
<proteinExistence type="predicted"/>
<evidence type="ECO:0000256" key="1">
    <source>
        <dbReference type="PIRSR" id="PIRSR037847-1"/>
    </source>
</evidence>
<organism evidence="4 5">
    <name type="scientific">Pseudogracilibacillus auburnensis</name>
    <dbReference type="NCBI Taxonomy" id="1494959"/>
    <lineage>
        <taxon>Bacteria</taxon>
        <taxon>Bacillati</taxon>
        <taxon>Bacillota</taxon>
        <taxon>Bacilli</taxon>
        <taxon>Bacillales</taxon>
        <taxon>Bacillaceae</taxon>
        <taxon>Pseudogracilibacillus</taxon>
    </lineage>
</organism>
<dbReference type="InterPro" id="IPR035922">
    <property type="entry name" value="3H_dom_sf"/>
</dbReference>
<comment type="caution">
    <text evidence="4">The sequence shown here is derived from an EMBL/GenBank/DDBJ whole genome shotgun (WGS) entry which is preliminary data.</text>
</comment>
<name>A0A2V3W086_9BACI</name>
<evidence type="ECO:0000313" key="4">
    <source>
        <dbReference type="EMBL" id="PXW85675.1"/>
    </source>
</evidence>
<dbReference type="AlphaFoldDB" id="A0A2V3W086"/>
<dbReference type="EMBL" id="QJJQ01000010">
    <property type="protein sequence ID" value="PXW85675.1"/>
    <property type="molecule type" value="Genomic_DNA"/>
</dbReference>
<dbReference type="Proteomes" id="UP000247978">
    <property type="component" value="Unassembled WGS sequence"/>
</dbReference>
<evidence type="ECO:0000313" key="5">
    <source>
        <dbReference type="Proteomes" id="UP000247978"/>
    </source>
</evidence>
<feature type="binding site" evidence="1">
    <location>
        <position position="91"/>
    </location>
    <ligand>
        <name>Ni(2+)</name>
        <dbReference type="ChEBI" id="CHEBI:49786"/>
    </ligand>
</feature>
<evidence type="ECO:0008006" key="6">
    <source>
        <dbReference type="Google" id="ProtNLM"/>
    </source>
</evidence>
<evidence type="ECO:0000259" key="2">
    <source>
        <dbReference type="Pfam" id="PF02829"/>
    </source>
</evidence>
<dbReference type="GO" id="GO:0046872">
    <property type="term" value="F:metal ion binding"/>
    <property type="evidence" value="ECO:0007669"/>
    <property type="project" value="UniProtKB-KW"/>
</dbReference>
<dbReference type="InterPro" id="IPR013196">
    <property type="entry name" value="HTH_11"/>
</dbReference>
<dbReference type="SUPFAM" id="SSF46785">
    <property type="entry name" value="Winged helix' DNA-binding domain"/>
    <property type="match status" value="1"/>
</dbReference>
<dbReference type="SUPFAM" id="SSF75500">
    <property type="entry name" value="Putative transcriptional regulator TM1602, C-terminal domain"/>
    <property type="match status" value="1"/>
</dbReference>
<dbReference type="PANTHER" id="PTHR40068">
    <property type="entry name" value="TRANSCRIPTION REPRESSOR NIAR-RELATED"/>
    <property type="match status" value="1"/>
</dbReference>
<dbReference type="Gene3D" id="3.30.1340.20">
    <property type="entry name" value="3H domain"/>
    <property type="match status" value="1"/>
</dbReference>
<dbReference type="InterPro" id="IPR036388">
    <property type="entry name" value="WH-like_DNA-bd_sf"/>
</dbReference>